<evidence type="ECO:0000256" key="4">
    <source>
        <dbReference type="ARBA" id="ARBA00023163"/>
    </source>
</evidence>
<dbReference type="Proteomes" id="UP000322225">
    <property type="component" value="Chromosome 11"/>
</dbReference>
<dbReference type="GO" id="GO:0003677">
    <property type="term" value="F:DNA binding"/>
    <property type="evidence" value="ECO:0007669"/>
    <property type="project" value="InterPro"/>
</dbReference>
<dbReference type="PANTHER" id="PTHR47338">
    <property type="entry name" value="ZN(II)2CYS6 TRANSCRIPTION FACTOR (EUROFUNG)-RELATED"/>
    <property type="match status" value="1"/>
</dbReference>
<dbReference type="PANTHER" id="PTHR47338:SF29">
    <property type="entry name" value="ZN(2)-C6 FUNGAL-TYPE DOMAIN-CONTAINING PROTEIN"/>
    <property type="match status" value="1"/>
</dbReference>
<dbReference type="KEGG" id="ksn:43589028"/>
<keyword evidence="9" id="KW-1185">Reference proteome</keyword>
<dbReference type="RefSeq" id="XP_065823847.1">
    <property type="nucleotide sequence ID" value="XM_065967775.1"/>
</dbReference>
<evidence type="ECO:0000256" key="3">
    <source>
        <dbReference type="ARBA" id="ARBA00023015"/>
    </source>
</evidence>
<dbReference type="GO" id="GO:0008270">
    <property type="term" value="F:zinc ion binding"/>
    <property type="evidence" value="ECO:0007669"/>
    <property type="project" value="InterPro"/>
</dbReference>
<dbReference type="AlphaFoldDB" id="A0AAJ8MZN1"/>
<evidence type="ECO:0000313" key="9">
    <source>
        <dbReference type="Proteomes" id="UP000322225"/>
    </source>
</evidence>
<feature type="region of interest" description="Disordered" evidence="6">
    <location>
        <begin position="357"/>
        <end position="423"/>
    </location>
</feature>
<gene>
    <name evidence="8" type="ORF">CI109_106124</name>
</gene>
<evidence type="ECO:0000259" key="7">
    <source>
        <dbReference type="SMART" id="SM00906"/>
    </source>
</evidence>
<dbReference type="SMART" id="SM00906">
    <property type="entry name" value="Fungal_trans"/>
    <property type="match status" value="1"/>
</dbReference>
<evidence type="ECO:0000256" key="1">
    <source>
        <dbReference type="ARBA" id="ARBA00004123"/>
    </source>
</evidence>
<dbReference type="InterPro" id="IPR050815">
    <property type="entry name" value="TF_fung"/>
</dbReference>
<evidence type="ECO:0000256" key="2">
    <source>
        <dbReference type="ARBA" id="ARBA00022723"/>
    </source>
</evidence>
<feature type="domain" description="Xylanolytic transcriptional activator regulatory" evidence="7">
    <location>
        <begin position="619"/>
        <end position="713"/>
    </location>
</feature>
<proteinExistence type="predicted"/>
<feature type="compositionally biased region" description="Polar residues" evidence="6">
    <location>
        <begin position="34"/>
        <end position="66"/>
    </location>
</feature>
<keyword evidence="3" id="KW-0805">Transcription regulation</keyword>
<dbReference type="Pfam" id="PF04082">
    <property type="entry name" value="Fungal_trans"/>
    <property type="match status" value="1"/>
</dbReference>
<feature type="compositionally biased region" description="Low complexity" evidence="6">
    <location>
        <begin position="1"/>
        <end position="20"/>
    </location>
</feature>
<evidence type="ECO:0000256" key="5">
    <source>
        <dbReference type="ARBA" id="ARBA00023242"/>
    </source>
</evidence>
<sequence>MQQQNDWQQQQQQRRSQSASVPPPPQSSNDDPQTWYTTGFNPGWQQDQTNIPLSHQSRASSSNPNVIQPPPQASPYLQHHQAGTLRHASSNQSSLGGSSSTLAGGGYDSDDPSSNPYTQEDLGGRKPSTSSLLFNGGMDGAGQTAHKELMEGTPHFAIPLSPMSIWRPQNTSLHPELPCEEESELSDFVHQGAEPGVPSAFSSQPLAYDVSNNQINYGDYSYPTNVPHPNPNSLYTLSNNVLWNDVDPSLRQIPFPAASNFPVLSSQAEYNPYPGDINQPLLNSYVSPHEPTGATFQQFGEPGTYLGLSNDPSPSIHHSTLPPQAAQFNPVLGGDFPSVSPAVIPYDALGLQSGVAPMTLPNSTPTPYPFPHEHNQPTPTMPLQAQLTHISSSAASTSPKPSNPPTGASSTPSGSTPGSTSQLPPMFIEAAALRYTSDIESSDPVDGLTERLGEFLFSPQGTAASPADEGEWKKKRRTAKENAQWTSGGRVTSDIANRSTVFQSRVESDGLRDDHRNLLLDCFLAHCRLFFEMSVPRFRYRMTFNDRRRPSLALLNAMYLWATRMSNAPNVSAMEHHFFSAACRYLDSAGPNSDRLIDAVRAAMLLSAYSYTNGRHHEGWLIAGLAVRLVFSTGLHQIHSLTFKPNSPPENPFLRNRKHLLPPPEDAIELAERVHAFWCVYAIERCGALATGFPSAIRDEDITTPFGRPFDDIASQSVTQHDDITIRDLYRGVAHPPPGGDSAYVRWVKAVTLLERASKLAFLEPADDSEYSTAWTAYASNLNSTNGQKLIPPPAWLNQPKYRNPKDYNEVKYGLEKFMESLGVDGISPLERQENANVEGATQPVITSHTIQLHHQFAATEMLLHDVNSPDAENTLALIGARKSIDIFRNLPPLAPHEVDAQNSLVWSMIAKVVIKELHRCAKIGDAIACQTLEADVETIINELHRVGTTMHLSRTQANTMEELKKAALAPLNGSSSSDTYAYSTGDDELRH</sequence>
<reference evidence="8" key="1">
    <citation type="submission" date="2017-08" db="EMBL/GenBank/DDBJ databases">
        <authorList>
            <person name="Cuomo C."/>
            <person name="Billmyre B."/>
            <person name="Heitman J."/>
        </authorList>
    </citation>
    <scope>NUCLEOTIDE SEQUENCE</scope>
    <source>
        <strain evidence="8">CBS 12478</strain>
    </source>
</reference>
<feature type="compositionally biased region" description="Low complexity" evidence="6">
    <location>
        <begin position="88"/>
        <end position="102"/>
    </location>
</feature>
<evidence type="ECO:0000256" key="6">
    <source>
        <dbReference type="SAM" id="MobiDB-lite"/>
    </source>
</evidence>
<feature type="compositionally biased region" description="Low complexity" evidence="6">
    <location>
        <begin position="391"/>
        <end position="423"/>
    </location>
</feature>
<dbReference type="CDD" id="cd12148">
    <property type="entry name" value="fungal_TF_MHR"/>
    <property type="match status" value="1"/>
</dbReference>
<dbReference type="GO" id="GO:0006351">
    <property type="term" value="P:DNA-templated transcription"/>
    <property type="evidence" value="ECO:0007669"/>
    <property type="project" value="InterPro"/>
</dbReference>
<evidence type="ECO:0000313" key="8">
    <source>
        <dbReference type="EMBL" id="WWD21638.1"/>
    </source>
</evidence>
<keyword evidence="5" id="KW-0539">Nucleus</keyword>
<protein>
    <recommendedName>
        <fullName evidence="7">Xylanolytic transcriptional activator regulatory domain-containing protein</fullName>
    </recommendedName>
</protein>
<comment type="subcellular location">
    <subcellularLocation>
        <location evidence="1">Nucleus</location>
    </subcellularLocation>
</comment>
<dbReference type="EMBL" id="CP144061">
    <property type="protein sequence ID" value="WWD21638.1"/>
    <property type="molecule type" value="Genomic_DNA"/>
</dbReference>
<reference evidence="8" key="2">
    <citation type="submission" date="2024-01" db="EMBL/GenBank/DDBJ databases">
        <title>Comparative genomics of Cryptococcus and Kwoniella reveals pathogenesis evolution and contrasting modes of karyotype evolution via chromosome fusion or intercentromeric recombination.</title>
        <authorList>
            <person name="Coelho M.A."/>
            <person name="David-Palma M."/>
            <person name="Shea T."/>
            <person name="Bowers K."/>
            <person name="McGinley-Smith S."/>
            <person name="Mohammad A.W."/>
            <person name="Gnirke A."/>
            <person name="Yurkov A.M."/>
            <person name="Nowrousian M."/>
            <person name="Sun S."/>
            <person name="Cuomo C.A."/>
            <person name="Heitman J."/>
        </authorList>
    </citation>
    <scope>NUCLEOTIDE SEQUENCE</scope>
    <source>
        <strain evidence="8">CBS 12478</strain>
    </source>
</reference>
<dbReference type="InterPro" id="IPR007219">
    <property type="entry name" value="XnlR_reg_dom"/>
</dbReference>
<keyword evidence="2" id="KW-0479">Metal-binding</keyword>
<dbReference type="GO" id="GO:0005634">
    <property type="term" value="C:nucleus"/>
    <property type="evidence" value="ECO:0007669"/>
    <property type="project" value="UniProtKB-SubCell"/>
</dbReference>
<organism evidence="8 9">
    <name type="scientific">Kwoniella shandongensis</name>
    <dbReference type="NCBI Taxonomy" id="1734106"/>
    <lineage>
        <taxon>Eukaryota</taxon>
        <taxon>Fungi</taxon>
        <taxon>Dikarya</taxon>
        <taxon>Basidiomycota</taxon>
        <taxon>Agaricomycotina</taxon>
        <taxon>Tremellomycetes</taxon>
        <taxon>Tremellales</taxon>
        <taxon>Cryptococcaceae</taxon>
        <taxon>Kwoniella</taxon>
    </lineage>
</organism>
<accession>A0AAJ8MZN1</accession>
<dbReference type="GeneID" id="43589028"/>
<name>A0AAJ8MZN1_9TREE</name>
<feature type="region of interest" description="Disordered" evidence="6">
    <location>
        <begin position="1"/>
        <end position="141"/>
    </location>
</feature>
<dbReference type="GO" id="GO:0000981">
    <property type="term" value="F:DNA-binding transcription factor activity, RNA polymerase II-specific"/>
    <property type="evidence" value="ECO:0007669"/>
    <property type="project" value="InterPro"/>
</dbReference>
<feature type="compositionally biased region" description="Polar residues" evidence="6">
    <location>
        <begin position="376"/>
        <end position="390"/>
    </location>
</feature>
<keyword evidence="4" id="KW-0804">Transcription</keyword>